<accession>A0A9P9AGB5</accession>
<dbReference type="EMBL" id="JAGPYM010000035">
    <property type="protein sequence ID" value="KAH6876406.1"/>
    <property type="molecule type" value="Genomic_DNA"/>
</dbReference>
<dbReference type="Proteomes" id="UP000777438">
    <property type="component" value="Unassembled WGS sequence"/>
</dbReference>
<keyword evidence="2" id="KW-1185">Reference proteome</keyword>
<gene>
    <name evidence="1" type="ORF">B0T10DRAFT_465312</name>
</gene>
<evidence type="ECO:0000313" key="1">
    <source>
        <dbReference type="EMBL" id="KAH6876406.1"/>
    </source>
</evidence>
<protein>
    <submittedName>
        <fullName evidence="1">Uncharacterized protein</fullName>
    </submittedName>
</protein>
<proteinExistence type="predicted"/>
<organism evidence="1 2">
    <name type="scientific">Thelonectria olida</name>
    <dbReference type="NCBI Taxonomy" id="1576542"/>
    <lineage>
        <taxon>Eukaryota</taxon>
        <taxon>Fungi</taxon>
        <taxon>Dikarya</taxon>
        <taxon>Ascomycota</taxon>
        <taxon>Pezizomycotina</taxon>
        <taxon>Sordariomycetes</taxon>
        <taxon>Hypocreomycetidae</taxon>
        <taxon>Hypocreales</taxon>
        <taxon>Nectriaceae</taxon>
        <taxon>Thelonectria</taxon>
    </lineage>
</organism>
<name>A0A9P9AGB5_9HYPO</name>
<dbReference type="AlphaFoldDB" id="A0A9P9AGB5"/>
<reference evidence="1 2" key="1">
    <citation type="journal article" date="2021" name="Nat. Commun.">
        <title>Genetic determinants of endophytism in the Arabidopsis root mycobiome.</title>
        <authorList>
            <person name="Mesny F."/>
            <person name="Miyauchi S."/>
            <person name="Thiergart T."/>
            <person name="Pickel B."/>
            <person name="Atanasova L."/>
            <person name="Karlsson M."/>
            <person name="Huettel B."/>
            <person name="Barry K.W."/>
            <person name="Haridas S."/>
            <person name="Chen C."/>
            <person name="Bauer D."/>
            <person name="Andreopoulos W."/>
            <person name="Pangilinan J."/>
            <person name="LaButti K."/>
            <person name="Riley R."/>
            <person name="Lipzen A."/>
            <person name="Clum A."/>
            <person name="Drula E."/>
            <person name="Henrissat B."/>
            <person name="Kohler A."/>
            <person name="Grigoriev I.V."/>
            <person name="Martin F.M."/>
            <person name="Hacquard S."/>
        </authorList>
    </citation>
    <scope>NUCLEOTIDE SEQUENCE [LARGE SCALE GENOMIC DNA]</scope>
    <source>
        <strain evidence="1 2">MPI-CAGE-CH-0241</strain>
    </source>
</reference>
<comment type="caution">
    <text evidence="1">The sequence shown here is derived from an EMBL/GenBank/DDBJ whole genome shotgun (WGS) entry which is preliminary data.</text>
</comment>
<evidence type="ECO:0000313" key="2">
    <source>
        <dbReference type="Proteomes" id="UP000777438"/>
    </source>
</evidence>
<sequence length="171" mass="18868">MIHASCLIPVSSLICDLGSPAQAPSLSIKYCVPFLPSTHLPDVQILFKKDRPILISPKTTKYDSYGAGRHLVLISILKCMPDAVSKPSPSVEHKSGNTLRELSNPKTSYLSIFTSLIDTQAYNLRISCNSSHTIVWAVRSIKDELLAQRHKNTTGPHIIVYSRPKYLGIPS</sequence>